<proteinExistence type="predicted"/>
<dbReference type="Gene3D" id="2.30.30.40">
    <property type="entry name" value="SH3 Domains"/>
    <property type="match status" value="1"/>
</dbReference>
<reference evidence="2" key="1">
    <citation type="submission" date="2018-06" db="EMBL/GenBank/DDBJ databases">
        <authorList>
            <person name="Zhirakovskaya E."/>
        </authorList>
    </citation>
    <scope>NUCLEOTIDE SEQUENCE</scope>
</reference>
<dbReference type="Pfam" id="PF01584">
    <property type="entry name" value="CheW"/>
    <property type="match status" value="1"/>
</dbReference>
<evidence type="ECO:0000313" key="2">
    <source>
        <dbReference type="EMBL" id="VAW97254.1"/>
    </source>
</evidence>
<name>A0A3B1ATC5_9ZZZZ</name>
<feature type="domain" description="CheW-like" evidence="1">
    <location>
        <begin position="11"/>
        <end position="154"/>
    </location>
</feature>
<accession>A0A3B1ATC5</accession>
<dbReference type="InterPro" id="IPR002545">
    <property type="entry name" value="CheW-lke_dom"/>
</dbReference>
<gene>
    <name evidence="2" type="ORF">MNBD_GAMMA20-2048</name>
</gene>
<dbReference type="PROSITE" id="PS50851">
    <property type="entry name" value="CHEW"/>
    <property type="match status" value="1"/>
</dbReference>
<dbReference type="GO" id="GO:0007165">
    <property type="term" value="P:signal transduction"/>
    <property type="evidence" value="ECO:0007669"/>
    <property type="project" value="InterPro"/>
</dbReference>
<sequence>MSEADILPSTTVRSQLIPLADMRLLLPTTCIAEIIDWQEAEAVDDAPAWWLGMLEWRGLRIPLLSFEAANGRAHGEVSRRGRIAVLNGIGGDPDLPFYALQLQGIPHLILVDQANIDTIAEAEESLPLVLESAMLQEQEVLIPDQDKLEALLKSTGITVSKLDEPSPGT</sequence>
<dbReference type="SUPFAM" id="SSF50341">
    <property type="entry name" value="CheW-like"/>
    <property type="match status" value="1"/>
</dbReference>
<protein>
    <recommendedName>
        <fullName evidence="1">CheW-like domain-containing protein</fullName>
    </recommendedName>
</protein>
<dbReference type="GO" id="GO:0006935">
    <property type="term" value="P:chemotaxis"/>
    <property type="evidence" value="ECO:0007669"/>
    <property type="project" value="InterPro"/>
</dbReference>
<evidence type="ECO:0000259" key="1">
    <source>
        <dbReference type="PROSITE" id="PS50851"/>
    </source>
</evidence>
<dbReference type="InterPro" id="IPR036061">
    <property type="entry name" value="CheW-like_dom_sf"/>
</dbReference>
<dbReference type="AlphaFoldDB" id="A0A3B1ATC5"/>
<organism evidence="2">
    <name type="scientific">hydrothermal vent metagenome</name>
    <dbReference type="NCBI Taxonomy" id="652676"/>
    <lineage>
        <taxon>unclassified sequences</taxon>
        <taxon>metagenomes</taxon>
        <taxon>ecological metagenomes</taxon>
    </lineage>
</organism>
<dbReference type="EMBL" id="UOFU01000116">
    <property type="protein sequence ID" value="VAW97254.1"/>
    <property type="molecule type" value="Genomic_DNA"/>
</dbReference>
<dbReference type="Gene3D" id="2.40.50.180">
    <property type="entry name" value="CheA-289, Domain 4"/>
    <property type="match status" value="1"/>
</dbReference>